<dbReference type="PATRIC" id="fig|743698.3.peg.419"/>
<protein>
    <submittedName>
        <fullName evidence="2">Uncharacterized protein</fullName>
    </submittedName>
</protein>
<dbReference type="EMBL" id="CP011856">
    <property type="protein sequence ID" value="AKM53997.1"/>
    <property type="molecule type" value="Genomic_DNA"/>
</dbReference>
<feature type="transmembrane region" description="Helical" evidence="1">
    <location>
        <begin position="378"/>
        <end position="399"/>
    </location>
</feature>
<name>A0A0H3XM81_9MOLU</name>
<dbReference type="Proteomes" id="UP000035661">
    <property type="component" value="Chromosome"/>
</dbReference>
<dbReference type="STRING" id="315358.SERIO_v1c04180"/>
<dbReference type="AlphaFoldDB" id="A0A0H3XM81"/>
<keyword evidence="1" id="KW-0812">Transmembrane</keyword>
<proteinExistence type="predicted"/>
<reference evidence="3" key="2">
    <citation type="submission" date="2015-06" db="EMBL/GenBank/DDBJ databases">
        <title>Complete genome sequence of Spiroplasma eriocheiris TDA-040725-5 (DSM 21848).</title>
        <authorList>
            <person name="Lo W.-S."/>
            <person name="Kuo C.-H."/>
        </authorList>
    </citation>
    <scope>NUCLEOTIDE SEQUENCE [LARGE SCALE GENOMIC DNA]</scope>
    <source>
        <strain evidence="3">TDA-040725-5</strain>
    </source>
</reference>
<keyword evidence="1" id="KW-1133">Transmembrane helix</keyword>
<reference evidence="2 3" key="1">
    <citation type="journal article" date="2015" name="Genome Biol. Evol.">
        <title>Found and Lost: The Fates of Horizontally Acquired Genes in Arthropod-Symbiotic Spiroplasma.</title>
        <authorList>
            <person name="Lo W.S."/>
            <person name="Gasparich G.E."/>
            <person name="Kuo C.H."/>
        </authorList>
    </citation>
    <scope>NUCLEOTIDE SEQUENCE [LARGE SCALE GENOMIC DNA]</scope>
    <source>
        <strain evidence="3">TDA-040725-5</strain>
    </source>
</reference>
<evidence type="ECO:0000313" key="2">
    <source>
        <dbReference type="EMBL" id="AKM53997.1"/>
    </source>
</evidence>
<keyword evidence="3" id="KW-1185">Reference proteome</keyword>
<evidence type="ECO:0000313" key="3">
    <source>
        <dbReference type="Proteomes" id="UP000035661"/>
    </source>
</evidence>
<feature type="transmembrane region" description="Helical" evidence="1">
    <location>
        <begin position="12"/>
        <end position="38"/>
    </location>
</feature>
<gene>
    <name evidence="2" type="ORF">SERIO_v1c04180</name>
</gene>
<dbReference type="KEGG" id="seri:SERIO_v1c04180"/>
<sequence length="406" mass="47443">MFGFIVMSGTAFLTAFLSSQIVFLILTIFCSLFLLGGLPYSLFKEKTNWITINFEGKGLKTISQVKEIINFKNYLDTKQMKYPNITKKIYDFYNSLSDAELQNPAAEDVTMKRIDLYRSLGLTESKDFVLKGIVNYWKDNPDIMNGVEIDLSFDNYFKDLTSLQQSRSSSVYIKELLEIADYYETTYNLNQFIDLESPKCCGLLTYNDSSLVLKLDDGSTFDSNKINGEVYNEIYKSFMSGSKVYRFNAELQREFLKVYNNPLYFIIRNLEDIIYNAVYDYNTFKTSQVSLDESFKKYQSIIGIYQAISYFNVIEHWNRIWSSMVGYYGNFWFYPFSNFSPDFDNQNNMLISYQDFELILNNKNQLDVENLHPFQDDYLIEIVYLILAGLLTIGAFMIITRKNISN</sequence>
<accession>A0A0H3XM81</accession>
<organism evidence="2 3">
    <name type="scientific">Spiroplasma eriocheiris</name>
    <dbReference type="NCBI Taxonomy" id="315358"/>
    <lineage>
        <taxon>Bacteria</taxon>
        <taxon>Bacillati</taxon>
        <taxon>Mycoplasmatota</taxon>
        <taxon>Mollicutes</taxon>
        <taxon>Entomoplasmatales</taxon>
        <taxon>Spiroplasmataceae</taxon>
        <taxon>Spiroplasma</taxon>
    </lineage>
</organism>
<keyword evidence="1" id="KW-0472">Membrane</keyword>
<evidence type="ECO:0000256" key="1">
    <source>
        <dbReference type="SAM" id="Phobius"/>
    </source>
</evidence>